<dbReference type="AlphaFoldDB" id="A0A4R6RYB6"/>
<feature type="region of interest" description="Disordered" evidence="1">
    <location>
        <begin position="192"/>
        <end position="217"/>
    </location>
</feature>
<accession>A0A4R6RYB6</accession>
<reference evidence="2 3" key="1">
    <citation type="submission" date="2019-03" db="EMBL/GenBank/DDBJ databases">
        <title>Genomic analyses of the natural microbiome of Caenorhabditis elegans.</title>
        <authorList>
            <person name="Samuel B."/>
        </authorList>
    </citation>
    <scope>NUCLEOTIDE SEQUENCE [LARGE SCALE GENOMIC DNA]</scope>
    <source>
        <strain evidence="2 3">JUb18</strain>
    </source>
</reference>
<comment type="caution">
    <text evidence="2">The sequence shown here is derived from an EMBL/GenBank/DDBJ whole genome shotgun (WGS) entry which is preliminary data.</text>
</comment>
<keyword evidence="3" id="KW-1185">Reference proteome</keyword>
<dbReference type="InterPro" id="IPR036366">
    <property type="entry name" value="PGBDSf"/>
</dbReference>
<evidence type="ECO:0000313" key="3">
    <source>
        <dbReference type="Proteomes" id="UP000295601"/>
    </source>
</evidence>
<gene>
    <name evidence="2" type="ORF">EDF62_2195</name>
</gene>
<feature type="compositionally biased region" description="Pro residues" evidence="1">
    <location>
        <begin position="196"/>
        <end position="217"/>
    </location>
</feature>
<evidence type="ECO:0000256" key="1">
    <source>
        <dbReference type="SAM" id="MobiDB-lite"/>
    </source>
</evidence>
<evidence type="ECO:0000313" key="2">
    <source>
        <dbReference type="EMBL" id="TDP91577.1"/>
    </source>
</evidence>
<dbReference type="RefSeq" id="WP_133617025.1">
    <property type="nucleotide sequence ID" value="NZ_SNYA01000005.1"/>
</dbReference>
<dbReference type="Proteomes" id="UP000295601">
    <property type="component" value="Unassembled WGS sequence"/>
</dbReference>
<sequence>MGRLRRKFSPTAVLAVCIGGSLLLSFGLGVAAATLIRSPQQLLAETAPPEKTQLTSEVTVGTITQSVLFPGTIITGNSIEVTGDAGFEGLGAGIITREPIAVGASVGPGSVLFEDSDRPVILLPGEVPMFRNLTSGDSGADVARLQTALEQMGYSIFDEAGSFGPSTELAIQELYLALGYAAPMTTLPSAELARTPAPPVTPQAAPPASPTPEPPPATVAARVSELAFAPHGAAGRVTSVNANLGDAVSADPVLSITTAPPSILLLLTHAEASLVDPDSRIEITGAGISGRLNASIDRIEPSSEGEETADPMVRMVLAPSEPLAPETVSTRVQIIVTPREDTGAPEAGLLVPLSAVHSSPNGESAVTLVESDRTRRTPVQIVGSGDGLVQIISEDGAVTEGAHVLVGVS</sequence>
<dbReference type="SUPFAM" id="SSF47090">
    <property type="entry name" value="PGBD-like"/>
    <property type="match status" value="1"/>
</dbReference>
<dbReference type="InterPro" id="IPR036365">
    <property type="entry name" value="PGBD-like_sf"/>
</dbReference>
<proteinExistence type="predicted"/>
<dbReference type="Gene3D" id="2.40.420.20">
    <property type="match status" value="1"/>
</dbReference>
<dbReference type="OrthoDB" id="3268648at2"/>
<dbReference type="Gene3D" id="1.10.101.10">
    <property type="entry name" value="PGBD-like superfamily/PGBD"/>
    <property type="match status" value="1"/>
</dbReference>
<protein>
    <submittedName>
        <fullName evidence="2">Putative peptidoglycan binding protein</fullName>
    </submittedName>
</protein>
<name>A0A4R6RYB6_9MICO</name>
<organism evidence="2 3">
    <name type="scientific">Leucobacter luti</name>
    <dbReference type="NCBI Taxonomy" id="340320"/>
    <lineage>
        <taxon>Bacteria</taxon>
        <taxon>Bacillati</taxon>
        <taxon>Actinomycetota</taxon>
        <taxon>Actinomycetes</taxon>
        <taxon>Micrococcales</taxon>
        <taxon>Microbacteriaceae</taxon>
        <taxon>Leucobacter</taxon>
    </lineage>
</organism>
<dbReference type="EMBL" id="SNYA01000005">
    <property type="protein sequence ID" value="TDP91577.1"/>
    <property type="molecule type" value="Genomic_DNA"/>
</dbReference>